<dbReference type="RefSeq" id="WP_062951634.1">
    <property type="nucleotide sequence ID" value="NZ_LPVY01000011.1"/>
</dbReference>
<evidence type="ECO:0008006" key="3">
    <source>
        <dbReference type="Google" id="ProtNLM"/>
    </source>
</evidence>
<dbReference type="AlphaFoldDB" id="A0A154L622"/>
<gene>
    <name evidence="1" type="ORF">AUP42_19025</name>
</gene>
<dbReference type="PANTHER" id="PTHR30528:SF0">
    <property type="entry name" value="CYTOPLASMIC PROTEIN"/>
    <property type="match status" value="1"/>
</dbReference>
<proteinExistence type="predicted"/>
<evidence type="ECO:0000313" key="2">
    <source>
        <dbReference type="Proteomes" id="UP000076335"/>
    </source>
</evidence>
<dbReference type="Proteomes" id="UP000076335">
    <property type="component" value="Unassembled WGS sequence"/>
</dbReference>
<organism evidence="1 2">
    <name type="scientific">Thalassospira lucentensis</name>
    <dbReference type="NCBI Taxonomy" id="168935"/>
    <lineage>
        <taxon>Bacteria</taxon>
        <taxon>Pseudomonadati</taxon>
        <taxon>Pseudomonadota</taxon>
        <taxon>Alphaproteobacteria</taxon>
        <taxon>Rhodospirillales</taxon>
        <taxon>Thalassospiraceae</taxon>
        <taxon>Thalassospira</taxon>
    </lineage>
</organism>
<evidence type="ECO:0000313" key="1">
    <source>
        <dbReference type="EMBL" id="KZB64931.1"/>
    </source>
</evidence>
<dbReference type="OrthoDB" id="9787207at2"/>
<dbReference type="InterPro" id="IPR009351">
    <property type="entry name" value="AlkZ-like"/>
</dbReference>
<reference evidence="1 2" key="1">
    <citation type="submission" date="2015-12" db="EMBL/GenBank/DDBJ databases">
        <title>Genome sequence of Thalassospira lucentensis MCCC 1A02072.</title>
        <authorList>
            <person name="Lu L."/>
            <person name="Lai Q."/>
            <person name="Shao Z."/>
            <person name="Qian P."/>
        </authorList>
    </citation>
    <scope>NUCLEOTIDE SEQUENCE [LARGE SCALE GENOMIC DNA]</scope>
    <source>
        <strain evidence="1 2">MCCC 1A02072</strain>
    </source>
</reference>
<dbReference type="PANTHER" id="PTHR30528">
    <property type="entry name" value="CYTOPLASMIC PROTEIN"/>
    <property type="match status" value="1"/>
</dbReference>
<name>A0A154L622_9PROT</name>
<dbReference type="EMBL" id="LPVY01000011">
    <property type="protein sequence ID" value="KZB64931.1"/>
    <property type="molecule type" value="Genomic_DNA"/>
</dbReference>
<dbReference type="Pfam" id="PF06224">
    <property type="entry name" value="AlkZ-like"/>
    <property type="match status" value="1"/>
</dbReference>
<comment type="caution">
    <text evidence="1">The sequence shown here is derived from an EMBL/GenBank/DDBJ whole genome shotgun (WGS) entry which is preliminary data.</text>
</comment>
<accession>A0A154L622</accession>
<sequence>MINDKAAISVSARQARNLALAAQGFDQDESRPVTKRRIMKAIRQTGMLQVDSVNVLTRAHYMPVFSRLGVYDPADLDQLSWGNARQRRLFEYWGHEASMIPVEDYGLYRWRMADAAEGKGTWGQIAKMIRDHPEFVRSILDRIEREGALAASDLEQEGASSSKWWGWSKTKTAMEFLFWSGQVMARKRRTSFERVYDLPERIIGPEALEPPMPRAEAQRALIRNGIAAMGIATEADLRKYFRLPTEDAKARVAEMVEDGTLLQADVEGWKQPGYLCPHVNPRCRAKPTALMVPFDPIMWERDRVERIFGFNYRIEIYVPAEKRQYGYYVLPFMQDGKFVARVDLKADRQEGVLRVQSAHLEEGCDAATVAGDLMVHLSRLARFLGLSGVVVVPCNPFSVYLAGQHQD</sequence>
<protein>
    <recommendedName>
        <fullName evidence="3">Winged helix-turn-helix domain-containing protein</fullName>
    </recommendedName>
</protein>